<dbReference type="GO" id="GO:0032040">
    <property type="term" value="C:small-subunit processome"/>
    <property type="evidence" value="ECO:0007669"/>
    <property type="project" value="TreeGrafter"/>
</dbReference>
<dbReference type="InterPro" id="IPR036322">
    <property type="entry name" value="WD40_repeat_dom_sf"/>
</dbReference>
<organism evidence="1 2">
    <name type="scientific">Clunio marinus</name>
    <dbReference type="NCBI Taxonomy" id="568069"/>
    <lineage>
        <taxon>Eukaryota</taxon>
        <taxon>Metazoa</taxon>
        <taxon>Ecdysozoa</taxon>
        <taxon>Arthropoda</taxon>
        <taxon>Hexapoda</taxon>
        <taxon>Insecta</taxon>
        <taxon>Pterygota</taxon>
        <taxon>Neoptera</taxon>
        <taxon>Endopterygota</taxon>
        <taxon>Diptera</taxon>
        <taxon>Nematocera</taxon>
        <taxon>Chironomoidea</taxon>
        <taxon>Chironomidae</taxon>
        <taxon>Clunio</taxon>
    </lineage>
</organism>
<name>A0A1J1HY18_9DIPT</name>
<dbReference type="PANTHER" id="PTHR22840:SF12">
    <property type="entry name" value="WD REPEAT-CONTAINING PROTEIN 36"/>
    <property type="match status" value="1"/>
</dbReference>
<dbReference type="InterPro" id="IPR015943">
    <property type="entry name" value="WD40/YVTN_repeat-like_dom_sf"/>
</dbReference>
<dbReference type="AlphaFoldDB" id="A0A1J1HY18"/>
<evidence type="ECO:0000313" key="2">
    <source>
        <dbReference type="Proteomes" id="UP000183832"/>
    </source>
</evidence>
<keyword evidence="2" id="KW-1185">Reference proteome</keyword>
<sequence>MIDLATSTVLEWGIVTGISLRTDDPPLMTTSSISGQIAFWNLEEKKVVGTLLAHFFKTSSDNSLKMWIFDNSMD</sequence>
<proteinExistence type="predicted"/>
<dbReference type="GO" id="GO:0006364">
    <property type="term" value="P:rRNA processing"/>
    <property type="evidence" value="ECO:0007669"/>
    <property type="project" value="TreeGrafter"/>
</dbReference>
<accession>A0A1J1HY18</accession>
<dbReference type="Gene3D" id="2.130.10.10">
    <property type="entry name" value="YVTN repeat-like/Quinoprotein amine dehydrogenase"/>
    <property type="match status" value="1"/>
</dbReference>
<gene>
    <name evidence="1" type="primary">similar to wd-repeat protein</name>
    <name evidence="1" type="ORF">CLUMA_CG006643</name>
</gene>
<dbReference type="STRING" id="568069.A0A1J1HY18"/>
<evidence type="ECO:0000313" key="1">
    <source>
        <dbReference type="EMBL" id="CRK92983.1"/>
    </source>
</evidence>
<dbReference type="SUPFAM" id="SSF50978">
    <property type="entry name" value="WD40 repeat-like"/>
    <property type="match status" value="1"/>
</dbReference>
<dbReference type="EMBL" id="CVRI01000036">
    <property type="protein sequence ID" value="CRK92983.1"/>
    <property type="molecule type" value="Genomic_DNA"/>
</dbReference>
<dbReference type="Proteomes" id="UP000183832">
    <property type="component" value="Unassembled WGS sequence"/>
</dbReference>
<dbReference type="GO" id="GO:0034388">
    <property type="term" value="C:Pwp2p-containing subcomplex of 90S preribosome"/>
    <property type="evidence" value="ECO:0007669"/>
    <property type="project" value="TreeGrafter"/>
</dbReference>
<reference evidence="1 2" key="1">
    <citation type="submission" date="2015-04" db="EMBL/GenBank/DDBJ databases">
        <authorList>
            <person name="Syromyatnikov M.Y."/>
            <person name="Popov V.N."/>
        </authorList>
    </citation>
    <scope>NUCLEOTIDE SEQUENCE [LARGE SCALE GENOMIC DNA]</scope>
</reference>
<dbReference type="PANTHER" id="PTHR22840">
    <property type="entry name" value="WD REPEAT-CONTAINING PROTEIN 36"/>
    <property type="match status" value="1"/>
</dbReference>
<protein>
    <submittedName>
        <fullName evidence="1">CLUMA_CG006643, isoform A</fullName>
    </submittedName>
</protein>
<dbReference type="OrthoDB" id="10250769at2759"/>